<organism evidence="3 4">
    <name type="scientific">Mycolicibacterium arabiense</name>
    <dbReference type="NCBI Taxonomy" id="1286181"/>
    <lineage>
        <taxon>Bacteria</taxon>
        <taxon>Bacillati</taxon>
        <taxon>Actinomycetota</taxon>
        <taxon>Actinomycetes</taxon>
        <taxon>Mycobacteriales</taxon>
        <taxon>Mycobacteriaceae</taxon>
        <taxon>Mycolicibacterium</taxon>
    </lineage>
</organism>
<accession>A0A7I7RRK1</accession>
<dbReference type="RefSeq" id="WP_163916457.1">
    <property type="nucleotide sequence ID" value="NZ_AP022592.1"/>
</dbReference>
<keyword evidence="2" id="KW-1133">Transmembrane helix</keyword>
<feature type="transmembrane region" description="Helical" evidence="2">
    <location>
        <begin position="70"/>
        <end position="90"/>
    </location>
</feature>
<keyword evidence="2" id="KW-0472">Membrane</keyword>
<keyword evidence="4" id="KW-1185">Reference proteome</keyword>
<dbReference type="KEGG" id="marz:MARA_02610"/>
<reference evidence="3 4" key="1">
    <citation type="journal article" date="2019" name="Emerg. Microbes Infect.">
        <title>Comprehensive subspecies identification of 175 nontuberculous mycobacteria species based on 7547 genomic profiles.</title>
        <authorList>
            <person name="Matsumoto Y."/>
            <person name="Kinjo T."/>
            <person name="Motooka D."/>
            <person name="Nabeya D."/>
            <person name="Jung N."/>
            <person name="Uechi K."/>
            <person name="Horii T."/>
            <person name="Iida T."/>
            <person name="Fujita J."/>
            <person name="Nakamura S."/>
        </authorList>
    </citation>
    <scope>NUCLEOTIDE SEQUENCE [LARGE SCALE GENOMIC DNA]</scope>
    <source>
        <strain evidence="3 4">JCM 18538</strain>
        <plasmid evidence="3">pJCM18538</plasmid>
    </source>
</reference>
<evidence type="ECO:0000256" key="1">
    <source>
        <dbReference type="SAM" id="MobiDB-lite"/>
    </source>
</evidence>
<evidence type="ECO:0000256" key="2">
    <source>
        <dbReference type="SAM" id="Phobius"/>
    </source>
</evidence>
<gene>
    <name evidence="3" type="ORF">MARA_02610</name>
</gene>
<feature type="compositionally biased region" description="Pro residues" evidence="1">
    <location>
        <begin position="1"/>
        <end position="25"/>
    </location>
</feature>
<protein>
    <submittedName>
        <fullName evidence="3">Uncharacterized protein</fullName>
    </submittedName>
</protein>
<dbReference type="AlphaFoldDB" id="A0A7I7RRK1"/>
<dbReference type="EMBL" id="AP022592">
    <property type="protein sequence ID" value="BBY46831.1"/>
    <property type="molecule type" value="Genomic_DNA"/>
</dbReference>
<sequence>MNSSPWEPPRPPLGPQPGWHPPNPYGPSGGQGNPPPWPASPPPPYGMPSPHPYGGGGALPPRKRSTAKRWLIGLSVTAALVLVCYALLYATGAGPRDEESYQAGRSAGENGATMVKFGGSTPEDYCEQQFTLGTTIGAKSDFERGDFIDGCVDALTERLSR</sequence>
<dbReference type="Proteomes" id="UP000467428">
    <property type="component" value="Plasmid pJCM18538"/>
</dbReference>
<geneLocation type="plasmid" evidence="3">
    <name>pJCM18538</name>
</geneLocation>
<name>A0A7I7RRK1_9MYCO</name>
<feature type="compositionally biased region" description="Pro residues" evidence="1">
    <location>
        <begin position="33"/>
        <end position="51"/>
    </location>
</feature>
<keyword evidence="2" id="KW-0812">Transmembrane</keyword>
<feature type="region of interest" description="Disordered" evidence="1">
    <location>
        <begin position="1"/>
        <end position="62"/>
    </location>
</feature>
<keyword evidence="3" id="KW-0614">Plasmid</keyword>
<evidence type="ECO:0000313" key="3">
    <source>
        <dbReference type="EMBL" id="BBY46831.1"/>
    </source>
</evidence>
<proteinExistence type="predicted"/>
<evidence type="ECO:0000313" key="4">
    <source>
        <dbReference type="Proteomes" id="UP000467428"/>
    </source>
</evidence>